<name>A0A363UQV1_9GAMM</name>
<sequence>MAAVPDAENLLFTPDGRLFVSGGTNVYEVVRTGDTTVELTALSATDCNFTGLAYRRETLYASCASGELYAGSLTGTPALTSIYQYTDTALPNGMATGADGSLYIADGPLPGNGGLPSPKILRLQFDEQNPLQVIEQSTWLEAPLAFPNGLVRLGDTLFVTDGEVIPPALGVVRAIRILADGSAGEVTTIATLDGVLDDLSLAGSDLVVTEFSTGRVVRLAPDGRQLSATDAGGFAFPSSVIVGQAPMFLPGEWLVTEKGLIGDTTSAFGNQLTVLRPLTP</sequence>
<dbReference type="InterPro" id="IPR011042">
    <property type="entry name" value="6-blade_b-propeller_TolB-like"/>
</dbReference>
<dbReference type="AlphaFoldDB" id="A0A363UQV1"/>
<accession>A0A363UQV1</accession>
<evidence type="ECO:0008006" key="3">
    <source>
        <dbReference type="Google" id="ProtNLM"/>
    </source>
</evidence>
<proteinExistence type="predicted"/>
<keyword evidence="2" id="KW-1185">Reference proteome</keyword>
<organism evidence="1 2">
    <name type="scientific">Abyssibacter profundi</name>
    <dbReference type="NCBI Taxonomy" id="2182787"/>
    <lineage>
        <taxon>Bacteria</taxon>
        <taxon>Pseudomonadati</taxon>
        <taxon>Pseudomonadota</taxon>
        <taxon>Gammaproteobacteria</taxon>
        <taxon>Chromatiales</taxon>
        <taxon>Oceanococcaceae</taxon>
        <taxon>Abyssibacter</taxon>
    </lineage>
</organism>
<dbReference type="EMBL" id="QEQK01000001">
    <property type="protein sequence ID" value="PWN57843.1"/>
    <property type="molecule type" value="Genomic_DNA"/>
</dbReference>
<reference evidence="1 2" key="1">
    <citation type="submission" date="2018-05" db="EMBL/GenBank/DDBJ databases">
        <title>Abyssibacter profundi OUC007T gen. nov., sp. nov, a marine bacterium isolated from seawater of the Mariana Trench.</title>
        <authorList>
            <person name="Zhou S."/>
        </authorList>
    </citation>
    <scope>NUCLEOTIDE SEQUENCE [LARGE SCALE GENOMIC DNA]</scope>
    <source>
        <strain evidence="1 2">OUC007</strain>
    </source>
</reference>
<dbReference type="Gene3D" id="2.120.10.30">
    <property type="entry name" value="TolB, C-terminal domain"/>
    <property type="match status" value="1"/>
</dbReference>
<dbReference type="Proteomes" id="UP000251800">
    <property type="component" value="Unassembled WGS sequence"/>
</dbReference>
<gene>
    <name evidence="1" type="ORF">DEH80_01520</name>
</gene>
<evidence type="ECO:0000313" key="1">
    <source>
        <dbReference type="EMBL" id="PWN57843.1"/>
    </source>
</evidence>
<protein>
    <recommendedName>
        <fullName evidence="3">SMP-30/Gluconolactonase/LRE-like region domain-containing protein</fullName>
    </recommendedName>
</protein>
<evidence type="ECO:0000313" key="2">
    <source>
        <dbReference type="Proteomes" id="UP000251800"/>
    </source>
</evidence>
<dbReference type="SUPFAM" id="SSF63829">
    <property type="entry name" value="Calcium-dependent phosphotriesterase"/>
    <property type="match status" value="1"/>
</dbReference>
<comment type="caution">
    <text evidence="1">The sequence shown here is derived from an EMBL/GenBank/DDBJ whole genome shotgun (WGS) entry which is preliminary data.</text>
</comment>